<dbReference type="PANTHER" id="PTHR31057:SF0">
    <property type="entry name" value="E3 UFM1-PROTEIN LIGASE 1"/>
    <property type="match status" value="1"/>
</dbReference>
<sequence>MCLVFDHVIPRANGTTLAGTKLDGILLTKQGIWFSQSMIDDFTKVHLPSLVEQFTVEQSEILFKCECDHGSIQVATVEDDNEASTGRPKKKLTTKEKRRLKAKKNLESSSKKKNVKSNTVYQESGNEHVDENFLSILKTKFEEIYPEFEGETDLLDAVTHQFADKVSVSDLLHESILKHINVLRSKHADSRMSKEQIARHKLLCEQRFEDPACFPTACMLLQMFQKFVRSLPEDHNDRPYFEQQFLCEAASFVKRLTEYCLTQHDLPGVKFMFSPSDNSAKEENSNDSFPECCLSVDISTSHIALVPIFLSCHSLIDDGTIRSVNPLEQLRKGFPGNIGVLLARLWILCGGKYYAGGKDHNFGDVETFLSFAEENCLAICGLPFKRLDKKNEKQLMFNRRRALRKKLEESDDAMDILQLTMHILLQQLKSLAAIGSTKEVFGILEEKLPEFVSRKVTDLLVIVEEGVCVADHTDLIQTVKECGLSKDIAKIELLLAS</sequence>
<dbReference type="GO" id="GO:1990592">
    <property type="term" value="P:protein K69-linked ufmylation"/>
    <property type="evidence" value="ECO:0007669"/>
    <property type="project" value="TreeGrafter"/>
</dbReference>
<accession>A0A7S2L2C3</accession>
<dbReference type="InterPro" id="IPR018611">
    <property type="entry name" value="Ufl1"/>
</dbReference>
<dbReference type="GO" id="GO:0061666">
    <property type="term" value="F:UFM1 ligase activity"/>
    <property type="evidence" value="ECO:0007669"/>
    <property type="project" value="InterPro"/>
</dbReference>
<evidence type="ECO:0000313" key="2">
    <source>
        <dbReference type="EMBL" id="CAD9592536.1"/>
    </source>
</evidence>
<feature type="region of interest" description="Disordered" evidence="1">
    <location>
        <begin position="78"/>
        <end position="123"/>
    </location>
</feature>
<protein>
    <submittedName>
        <fullName evidence="2">Uncharacterized protein</fullName>
    </submittedName>
</protein>
<evidence type="ECO:0000256" key="1">
    <source>
        <dbReference type="SAM" id="MobiDB-lite"/>
    </source>
</evidence>
<dbReference type="GO" id="GO:0034976">
    <property type="term" value="P:response to endoplasmic reticulum stress"/>
    <property type="evidence" value="ECO:0007669"/>
    <property type="project" value="TreeGrafter"/>
</dbReference>
<dbReference type="GO" id="GO:0005789">
    <property type="term" value="C:endoplasmic reticulum membrane"/>
    <property type="evidence" value="ECO:0007669"/>
    <property type="project" value="TreeGrafter"/>
</dbReference>
<proteinExistence type="predicted"/>
<dbReference type="EMBL" id="HBGY01022051">
    <property type="protein sequence ID" value="CAD9592536.1"/>
    <property type="molecule type" value="Transcribed_RNA"/>
</dbReference>
<organism evidence="2">
    <name type="scientific">Leptocylindrus danicus</name>
    <dbReference type="NCBI Taxonomy" id="163516"/>
    <lineage>
        <taxon>Eukaryota</taxon>
        <taxon>Sar</taxon>
        <taxon>Stramenopiles</taxon>
        <taxon>Ochrophyta</taxon>
        <taxon>Bacillariophyta</taxon>
        <taxon>Coscinodiscophyceae</taxon>
        <taxon>Chaetocerotophycidae</taxon>
        <taxon>Leptocylindrales</taxon>
        <taxon>Leptocylindraceae</taxon>
        <taxon>Leptocylindrus</taxon>
    </lineage>
</organism>
<feature type="compositionally biased region" description="Basic residues" evidence="1">
    <location>
        <begin position="87"/>
        <end position="103"/>
    </location>
</feature>
<dbReference type="PANTHER" id="PTHR31057">
    <property type="entry name" value="E3 UFM1-PROTEIN LIGASE 1"/>
    <property type="match status" value="1"/>
</dbReference>
<dbReference type="AlphaFoldDB" id="A0A7S2L2C3"/>
<dbReference type="GO" id="GO:0032434">
    <property type="term" value="P:regulation of proteasomal ubiquitin-dependent protein catabolic process"/>
    <property type="evidence" value="ECO:0007669"/>
    <property type="project" value="TreeGrafter"/>
</dbReference>
<reference evidence="2" key="1">
    <citation type="submission" date="2021-01" db="EMBL/GenBank/DDBJ databases">
        <authorList>
            <person name="Corre E."/>
            <person name="Pelletier E."/>
            <person name="Niang G."/>
            <person name="Scheremetjew M."/>
            <person name="Finn R."/>
            <person name="Kale V."/>
            <person name="Holt S."/>
            <person name="Cochrane G."/>
            <person name="Meng A."/>
            <person name="Brown T."/>
            <person name="Cohen L."/>
        </authorList>
    </citation>
    <scope>NUCLEOTIDE SEQUENCE</scope>
    <source>
        <strain evidence="2">B650</strain>
    </source>
</reference>
<gene>
    <name evidence="2" type="ORF">LDAN0321_LOCUS13906</name>
</gene>
<name>A0A7S2L2C3_9STRA</name>